<dbReference type="PANTHER" id="PTHR45138">
    <property type="entry name" value="REGULATORY COMPONENTS OF SENSORY TRANSDUCTION SYSTEM"/>
    <property type="match status" value="1"/>
</dbReference>
<dbReference type="PROSITE" id="PS50887">
    <property type="entry name" value="GGDEF"/>
    <property type="match status" value="1"/>
</dbReference>
<dbReference type="STRING" id="989370.AOQ71_34685"/>
<gene>
    <name evidence="4" type="ORF">AOQ71_34685</name>
</gene>
<name>A0A0R3CXP7_9BRAD</name>
<feature type="transmembrane region" description="Helical" evidence="2">
    <location>
        <begin position="135"/>
        <end position="154"/>
    </location>
</feature>
<dbReference type="GO" id="GO:0043709">
    <property type="term" value="P:cell adhesion involved in single-species biofilm formation"/>
    <property type="evidence" value="ECO:0007669"/>
    <property type="project" value="TreeGrafter"/>
</dbReference>
<dbReference type="GO" id="GO:0005886">
    <property type="term" value="C:plasma membrane"/>
    <property type="evidence" value="ECO:0007669"/>
    <property type="project" value="TreeGrafter"/>
</dbReference>
<comment type="caution">
    <text evidence="4">The sequence shown here is derived from an EMBL/GenBank/DDBJ whole genome shotgun (WGS) entry which is preliminary data.</text>
</comment>
<organism evidence="4 5">
    <name type="scientific">Bradyrhizobium manausense</name>
    <dbReference type="NCBI Taxonomy" id="989370"/>
    <lineage>
        <taxon>Bacteria</taxon>
        <taxon>Pseudomonadati</taxon>
        <taxon>Pseudomonadota</taxon>
        <taxon>Alphaproteobacteria</taxon>
        <taxon>Hyphomicrobiales</taxon>
        <taxon>Nitrobacteraceae</taxon>
        <taxon>Bradyrhizobium</taxon>
    </lineage>
</organism>
<dbReference type="InterPro" id="IPR000160">
    <property type="entry name" value="GGDEF_dom"/>
</dbReference>
<dbReference type="SUPFAM" id="SSF55073">
    <property type="entry name" value="Nucleotide cyclase"/>
    <property type="match status" value="1"/>
</dbReference>
<dbReference type="GO" id="GO:0052621">
    <property type="term" value="F:diguanylate cyclase activity"/>
    <property type="evidence" value="ECO:0007669"/>
    <property type="project" value="UniProtKB-EC"/>
</dbReference>
<sequence>MSRACALVGALTVIAIGLDRSISADIFRAAWVWRLVVGGVCILIATSMLGMRRCVPERAGLAYGLGLLLMMAVIAYAGASGPPWAQDRYALASILLFSAALAGTPVPFVSAIPICVLGTIIYPTLPILFGADTKVFASDLFVAAGAAFVVLTIIRKNEVDRRRRFLEELRYELAATELSVSNRELLRLSNTDALTGLPNRRYFEAEADRLCAERDARSVGAIILDIDDFKKFNDSAGHVAGDVCLRSVARALSGSLHNRRSSLARYGGEEFAAFVPSISPRDLEKLAQELCEAVARLQIPHPAFLESNVSVSVGLAWSADVPSCGPMALLEEADRGLYAAKAAGRNRIGWGPCSAFTPAPGVVSEQAPPRPISRSGKGVTCSVAADN</sequence>
<keyword evidence="5" id="KW-1185">Reference proteome</keyword>
<proteinExistence type="predicted"/>
<evidence type="ECO:0000313" key="4">
    <source>
        <dbReference type="EMBL" id="KRQ02377.1"/>
    </source>
</evidence>
<evidence type="ECO:0000256" key="1">
    <source>
        <dbReference type="ARBA" id="ARBA00012528"/>
    </source>
</evidence>
<dbReference type="AlphaFoldDB" id="A0A0R3CXP7"/>
<dbReference type="CDD" id="cd01949">
    <property type="entry name" value="GGDEF"/>
    <property type="match status" value="1"/>
</dbReference>
<evidence type="ECO:0000256" key="2">
    <source>
        <dbReference type="SAM" id="Phobius"/>
    </source>
</evidence>
<dbReference type="SMART" id="SM00267">
    <property type="entry name" value="GGDEF"/>
    <property type="match status" value="1"/>
</dbReference>
<dbReference type="Gene3D" id="3.30.70.270">
    <property type="match status" value="1"/>
</dbReference>
<reference evidence="4 5" key="1">
    <citation type="submission" date="2015-09" db="EMBL/GenBank/DDBJ databases">
        <title>Draft Genome Sequence of Bradyrhizobium manausense Strain BR 3351T, a Novel Symbiotic Nitrogen-Fixing Alphaproteobacterium Isolated from Brazilian Amazon Rain Forest.</title>
        <authorList>
            <person name="De Araujo J.L."/>
            <person name="Zilli J.E."/>
        </authorList>
    </citation>
    <scope>NUCLEOTIDE SEQUENCE [LARGE SCALE GENOMIC DNA]</scope>
    <source>
        <strain evidence="4 5">BR3351</strain>
    </source>
</reference>
<dbReference type="InterPro" id="IPR050469">
    <property type="entry name" value="Diguanylate_Cyclase"/>
</dbReference>
<feature type="domain" description="GGDEF" evidence="3">
    <location>
        <begin position="217"/>
        <end position="353"/>
    </location>
</feature>
<evidence type="ECO:0000313" key="5">
    <source>
        <dbReference type="Proteomes" id="UP000051936"/>
    </source>
</evidence>
<protein>
    <recommendedName>
        <fullName evidence="1">diguanylate cyclase</fullName>
        <ecNumber evidence="1">2.7.7.65</ecNumber>
    </recommendedName>
</protein>
<dbReference type="Pfam" id="PF00990">
    <property type="entry name" value="GGDEF"/>
    <property type="match status" value="1"/>
</dbReference>
<keyword evidence="2" id="KW-0812">Transmembrane</keyword>
<dbReference type="PANTHER" id="PTHR45138:SF24">
    <property type="entry name" value="DIGUANYLATE CYCLASE DGCC-RELATED"/>
    <property type="match status" value="1"/>
</dbReference>
<keyword evidence="2" id="KW-0472">Membrane</keyword>
<feature type="transmembrane region" description="Helical" evidence="2">
    <location>
        <begin position="31"/>
        <end position="49"/>
    </location>
</feature>
<accession>A0A0R3CXP7</accession>
<feature type="transmembrane region" description="Helical" evidence="2">
    <location>
        <begin position="61"/>
        <end position="79"/>
    </location>
</feature>
<feature type="transmembrane region" description="Helical" evidence="2">
    <location>
        <begin position="109"/>
        <end position="129"/>
    </location>
</feature>
<dbReference type="InterPro" id="IPR029787">
    <property type="entry name" value="Nucleotide_cyclase"/>
</dbReference>
<dbReference type="InterPro" id="IPR043128">
    <property type="entry name" value="Rev_trsase/Diguanyl_cyclase"/>
</dbReference>
<dbReference type="EMBL" id="LJYG01000110">
    <property type="protein sequence ID" value="KRQ02377.1"/>
    <property type="molecule type" value="Genomic_DNA"/>
</dbReference>
<dbReference type="NCBIfam" id="TIGR00254">
    <property type="entry name" value="GGDEF"/>
    <property type="match status" value="1"/>
</dbReference>
<dbReference type="GO" id="GO:1902201">
    <property type="term" value="P:negative regulation of bacterial-type flagellum-dependent cell motility"/>
    <property type="evidence" value="ECO:0007669"/>
    <property type="project" value="TreeGrafter"/>
</dbReference>
<keyword evidence="2" id="KW-1133">Transmembrane helix</keyword>
<evidence type="ECO:0000259" key="3">
    <source>
        <dbReference type="PROSITE" id="PS50887"/>
    </source>
</evidence>
<dbReference type="EC" id="2.7.7.65" evidence="1"/>
<dbReference type="Proteomes" id="UP000051936">
    <property type="component" value="Unassembled WGS sequence"/>
</dbReference>